<accession>A0A7C4H2J8</accession>
<reference evidence="1" key="1">
    <citation type="journal article" date="2020" name="mSystems">
        <title>Genome- and Community-Level Interaction Insights into Carbon Utilization and Element Cycling Functions of Hydrothermarchaeota in Hydrothermal Sediment.</title>
        <authorList>
            <person name="Zhou Z."/>
            <person name="Liu Y."/>
            <person name="Xu W."/>
            <person name="Pan J."/>
            <person name="Luo Z.H."/>
            <person name="Li M."/>
        </authorList>
    </citation>
    <scope>NUCLEOTIDE SEQUENCE [LARGE SCALE GENOMIC DNA]</scope>
    <source>
        <strain evidence="1">SpSt-658</strain>
    </source>
</reference>
<comment type="caution">
    <text evidence="1">The sequence shown here is derived from an EMBL/GenBank/DDBJ whole genome shotgun (WGS) entry which is preliminary data.</text>
</comment>
<sequence>MVIDVEIKTSEEFLNELIHIEKYLKQFPKLHKLYIKSMKYLPTLEGKTIYVEPFKNTKSTVLGYARKDQEKDVWYIGFAHHPPDTITFLHELIHVAGGDELSAYNYAVLLYYAIRRDLPRFNILDLLKLDLKTINKVMNDLFGFKGIEEYFEFTGVLPSHIADFDYVTGKVKLKEDVDEDIIVQTFIAEMAGGISVWFEFDAPSKCETIDCRIFEEIAKQLSH</sequence>
<dbReference type="AlphaFoldDB" id="A0A7C4H2J8"/>
<name>A0A7C4H2J8_9CREN</name>
<gene>
    <name evidence="1" type="ORF">ENU31_03870</name>
</gene>
<dbReference type="EMBL" id="DTCA01000116">
    <property type="protein sequence ID" value="HGM07529.1"/>
    <property type="molecule type" value="Genomic_DNA"/>
</dbReference>
<evidence type="ECO:0000313" key="1">
    <source>
        <dbReference type="EMBL" id="HGM07529.1"/>
    </source>
</evidence>
<proteinExistence type="predicted"/>
<protein>
    <submittedName>
        <fullName evidence="1">Uncharacterized protein</fullName>
    </submittedName>
</protein>
<organism evidence="1">
    <name type="scientific">Ignisphaera aggregans</name>
    <dbReference type="NCBI Taxonomy" id="334771"/>
    <lineage>
        <taxon>Archaea</taxon>
        <taxon>Thermoproteota</taxon>
        <taxon>Thermoprotei</taxon>
        <taxon>Desulfurococcales</taxon>
        <taxon>Desulfurococcaceae</taxon>
        <taxon>Ignisphaera</taxon>
    </lineage>
</organism>